<dbReference type="PANTHER" id="PTHR30182">
    <property type="entry name" value="L-SERINE DEHYDRATASE"/>
    <property type="match status" value="1"/>
</dbReference>
<evidence type="ECO:0000313" key="15">
    <source>
        <dbReference type="Proteomes" id="UP000679992"/>
    </source>
</evidence>
<evidence type="ECO:0000256" key="11">
    <source>
        <dbReference type="PIRNR" id="PIRNR036692"/>
    </source>
</evidence>
<keyword evidence="8 11" id="KW-0411">Iron-sulfur</keyword>
<accession>A0ABQ4MHL2</accession>
<evidence type="ECO:0000256" key="8">
    <source>
        <dbReference type="ARBA" id="ARBA00023014"/>
    </source>
</evidence>
<evidence type="ECO:0000259" key="13">
    <source>
        <dbReference type="PROSITE" id="PS51671"/>
    </source>
</evidence>
<evidence type="ECO:0000256" key="2">
    <source>
        <dbReference type="ARBA" id="ARBA00004742"/>
    </source>
</evidence>
<dbReference type="InterPro" id="IPR029009">
    <property type="entry name" value="ASB_dom_sf"/>
</dbReference>
<evidence type="ECO:0000256" key="7">
    <source>
        <dbReference type="ARBA" id="ARBA00023004"/>
    </source>
</evidence>
<sequence>MRFKNVFSIIGPAMIGPSSSHTAGAVRIGRFARQLLGAEPTEADICFYGSFAETFKGHGTDLAVVGGILDYRTDDERIRNSLQNAEEAGVNLHFSTGTAPGAHPNTVKINLTSGEERCEVIGASIGGGTVVIRNINGFEVKSSGELPTLVVAHADRQGVLAGITALFSKADVNIGYIITDRKGRTGEALTVVEADSAIPEPLIGEVTSLPYVSRVSYIHLT</sequence>
<evidence type="ECO:0000256" key="9">
    <source>
        <dbReference type="ARBA" id="ARBA00023239"/>
    </source>
</evidence>
<evidence type="ECO:0000256" key="4">
    <source>
        <dbReference type="ARBA" id="ARBA00022432"/>
    </source>
</evidence>
<comment type="similarity">
    <text evidence="3 11 12">Belongs to the iron-sulfur dependent L-serine dehydratase family.</text>
</comment>
<keyword evidence="15" id="KW-1185">Reference proteome</keyword>
<gene>
    <name evidence="14" type="primary">sdaAB</name>
    <name evidence="14" type="ORF">J42TS3_39450</name>
</gene>
<dbReference type="InterPro" id="IPR051318">
    <property type="entry name" value="Fe-S_L-Ser"/>
</dbReference>
<comment type="cofactor">
    <cofactor evidence="1 12">
        <name>[4Fe-4S] cluster</name>
        <dbReference type="ChEBI" id="CHEBI:49883"/>
    </cofactor>
</comment>
<keyword evidence="7 11" id="KW-0408">Iron</keyword>
<evidence type="ECO:0000256" key="1">
    <source>
        <dbReference type="ARBA" id="ARBA00001966"/>
    </source>
</evidence>
<evidence type="ECO:0000256" key="5">
    <source>
        <dbReference type="ARBA" id="ARBA00022485"/>
    </source>
</evidence>
<keyword evidence="6 11" id="KW-0479">Metal-binding</keyword>
<organism evidence="14 15">
    <name type="scientific">Paenibacillus vini</name>
    <dbReference type="NCBI Taxonomy" id="1476024"/>
    <lineage>
        <taxon>Bacteria</taxon>
        <taxon>Bacillati</taxon>
        <taxon>Bacillota</taxon>
        <taxon>Bacilli</taxon>
        <taxon>Bacillales</taxon>
        <taxon>Paenibacillaceae</taxon>
        <taxon>Paenibacillus</taxon>
    </lineage>
</organism>
<evidence type="ECO:0000256" key="3">
    <source>
        <dbReference type="ARBA" id="ARBA00008636"/>
    </source>
</evidence>
<evidence type="ECO:0000313" key="14">
    <source>
        <dbReference type="EMBL" id="GIP54910.1"/>
    </source>
</evidence>
<dbReference type="Gene3D" id="3.30.1330.90">
    <property type="entry name" value="D-3-phosphoglycerate dehydrogenase, domain 3"/>
    <property type="match status" value="1"/>
</dbReference>
<dbReference type="InterPro" id="IPR002912">
    <property type="entry name" value="ACT_dom"/>
</dbReference>
<dbReference type="NCBIfam" id="TIGR00719">
    <property type="entry name" value="sda_beta"/>
    <property type="match status" value="1"/>
</dbReference>
<protein>
    <recommendedName>
        <fullName evidence="11">L-serine deaminase</fullName>
    </recommendedName>
</protein>
<dbReference type="SUPFAM" id="SSF55021">
    <property type="entry name" value="ACT-like"/>
    <property type="match status" value="1"/>
</dbReference>
<dbReference type="InterPro" id="IPR005131">
    <property type="entry name" value="Ser_deHydtase_bsu"/>
</dbReference>
<proteinExistence type="inferred from homology"/>
<evidence type="ECO:0000256" key="10">
    <source>
        <dbReference type="ARBA" id="ARBA00049406"/>
    </source>
</evidence>
<comment type="pathway">
    <text evidence="2 11">Carbohydrate biosynthesis; gluconeogenesis.</text>
</comment>
<dbReference type="InterPro" id="IPR045865">
    <property type="entry name" value="ACT-like_dom_sf"/>
</dbReference>
<dbReference type="Gene3D" id="3.30.70.260">
    <property type="match status" value="1"/>
</dbReference>
<comment type="caution">
    <text evidence="14">The sequence shown here is derived from an EMBL/GenBank/DDBJ whole genome shotgun (WGS) entry which is preliminary data.</text>
</comment>
<dbReference type="PANTHER" id="PTHR30182:SF12">
    <property type="entry name" value="L-SERINE DEHYDRATASE, BETA CHAIN-RELATED"/>
    <property type="match status" value="1"/>
</dbReference>
<dbReference type="PROSITE" id="PS51671">
    <property type="entry name" value="ACT"/>
    <property type="match status" value="1"/>
</dbReference>
<name>A0ABQ4MHL2_9BACL</name>
<dbReference type="EMBL" id="BOSL01000014">
    <property type="protein sequence ID" value="GIP54910.1"/>
    <property type="molecule type" value="Genomic_DNA"/>
</dbReference>
<keyword evidence="9 11" id="KW-0456">Lyase</keyword>
<keyword evidence="4 11" id="KW-0312">Gluconeogenesis</keyword>
<reference evidence="14 15" key="1">
    <citation type="submission" date="2021-03" db="EMBL/GenBank/DDBJ databases">
        <title>Antimicrobial resistance genes in bacteria isolated from Japanese honey, and their potential for conferring macrolide and lincosamide resistance in the American foulbrood pathogen Paenibacillus larvae.</title>
        <authorList>
            <person name="Okamoto M."/>
            <person name="Kumagai M."/>
            <person name="Kanamori H."/>
            <person name="Takamatsu D."/>
        </authorList>
    </citation>
    <scope>NUCLEOTIDE SEQUENCE [LARGE SCALE GENOMIC DNA]</scope>
    <source>
        <strain evidence="14 15">J42TS3</strain>
    </source>
</reference>
<dbReference type="Pfam" id="PF03315">
    <property type="entry name" value="SDH_beta"/>
    <property type="match status" value="1"/>
</dbReference>
<evidence type="ECO:0000256" key="12">
    <source>
        <dbReference type="RuleBase" id="RU366059"/>
    </source>
</evidence>
<keyword evidence="5 11" id="KW-0004">4Fe-4S</keyword>
<dbReference type="RefSeq" id="WP_211021995.1">
    <property type="nucleotide sequence ID" value="NZ_BOSL01000014.1"/>
</dbReference>
<dbReference type="Proteomes" id="UP000679992">
    <property type="component" value="Unassembled WGS sequence"/>
</dbReference>
<comment type="catalytic activity">
    <reaction evidence="10 11 12">
        <text>L-serine = pyruvate + NH4(+)</text>
        <dbReference type="Rhea" id="RHEA:19169"/>
        <dbReference type="ChEBI" id="CHEBI:15361"/>
        <dbReference type="ChEBI" id="CHEBI:28938"/>
        <dbReference type="ChEBI" id="CHEBI:33384"/>
        <dbReference type="EC" id="4.3.1.17"/>
    </reaction>
</comment>
<dbReference type="SUPFAM" id="SSF143548">
    <property type="entry name" value="Serine metabolism enzymes domain"/>
    <property type="match status" value="1"/>
</dbReference>
<dbReference type="InterPro" id="IPR004643">
    <property type="entry name" value="Fe-S_L-Ser_bsu"/>
</dbReference>
<evidence type="ECO:0000256" key="6">
    <source>
        <dbReference type="ARBA" id="ARBA00022723"/>
    </source>
</evidence>
<dbReference type="PIRSF" id="PIRSF036692">
    <property type="entry name" value="SDH_B"/>
    <property type="match status" value="1"/>
</dbReference>
<feature type="domain" description="ACT" evidence="13">
    <location>
        <begin position="148"/>
        <end position="221"/>
    </location>
</feature>